<dbReference type="PROSITE" id="PS00086">
    <property type="entry name" value="CYTOCHROME_P450"/>
    <property type="match status" value="1"/>
</dbReference>
<evidence type="ECO:0000256" key="10">
    <source>
        <dbReference type="ARBA" id="ARBA00023004"/>
    </source>
</evidence>
<dbReference type="PANTHER" id="PTHR46300:SF12">
    <property type="entry name" value="P450, PUTATIVE (EUROFUNG)-RELATED"/>
    <property type="match status" value="1"/>
</dbReference>
<evidence type="ECO:0000313" key="16">
    <source>
        <dbReference type="Proteomes" id="UP000308730"/>
    </source>
</evidence>
<dbReference type="EMBL" id="SGPM01000276">
    <property type="protein sequence ID" value="THH27142.1"/>
    <property type="molecule type" value="Genomic_DNA"/>
</dbReference>
<evidence type="ECO:0000256" key="1">
    <source>
        <dbReference type="ARBA" id="ARBA00001971"/>
    </source>
</evidence>
<keyword evidence="9 14" id="KW-0560">Oxidoreductase</keyword>
<sequence length="214" mass="23803">MAKFPEVQVKARGELGAFIGSSRLPEFDDLKNLTYIRAIVMETLRWMPSAPLGLPHCLSQDDEYKGYHIPGGSLVFANVCRGILHNPNDYPQPEVFWPERYIAHDGQIDSSVRDPCTIAFGFGRRICPGSDYAMNLITICVASILHVFHIEVDVDEFGQPAKLSSQGSSDAISAPTSFPIHLTPHSPEAASLVRDIEVEYEDKCFFMEKSELAD</sequence>
<evidence type="ECO:0000256" key="7">
    <source>
        <dbReference type="ARBA" id="ARBA00022723"/>
    </source>
</evidence>
<evidence type="ECO:0000256" key="6">
    <source>
        <dbReference type="ARBA" id="ARBA00022692"/>
    </source>
</evidence>
<dbReference type="GO" id="GO:0016020">
    <property type="term" value="C:membrane"/>
    <property type="evidence" value="ECO:0007669"/>
    <property type="project" value="UniProtKB-SubCell"/>
</dbReference>
<evidence type="ECO:0000256" key="8">
    <source>
        <dbReference type="ARBA" id="ARBA00022989"/>
    </source>
</evidence>
<keyword evidence="6" id="KW-0812">Transmembrane</keyword>
<comment type="caution">
    <text evidence="15">The sequence shown here is derived from an EMBL/GenBank/DDBJ whole genome shotgun (WGS) entry which is preliminary data.</text>
</comment>
<keyword evidence="7 13" id="KW-0479">Metal-binding</keyword>
<comment type="pathway">
    <text evidence="3">Secondary metabolite biosynthesis.</text>
</comment>
<dbReference type="PRINTS" id="PR00385">
    <property type="entry name" value="P450"/>
</dbReference>
<evidence type="ECO:0000256" key="4">
    <source>
        <dbReference type="ARBA" id="ARBA00010617"/>
    </source>
</evidence>
<dbReference type="InterPro" id="IPR002401">
    <property type="entry name" value="Cyt_P450_E_grp-I"/>
</dbReference>
<dbReference type="AlphaFoldDB" id="A0A4S4MMP6"/>
<evidence type="ECO:0000256" key="5">
    <source>
        <dbReference type="ARBA" id="ARBA00022617"/>
    </source>
</evidence>
<evidence type="ECO:0000313" key="15">
    <source>
        <dbReference type="EMBL" id="THH27142.1"/>
    </source>
</evidence>
<protein>
    <recommendedName>
        <fullName evidence="17">Cytochrome P450</fullName>
    </recommendedName>
</protein>
<comment type="subcellular location">
    <subcellularLocation>
        <location evidence="2">Membrane</location>
    </subcellularLocation>
</comment>
<keyword evidence="10 13" id="KW-0408">Iron</keyword>
<organism evidence="15 16">
    <name type="scientific">Antrodiella citrinella</name>
    <dbReference type="NCBI Taxonomy" id="2447956"/>
    <lineage>
        <taxon>Eukaryota</taxon>
        <taxon>Fungi</taxon>
        <taxon>Dikarya</taxon>
        <taxon>Basidiomycota</taxon>
        <taxon>Agaricomycotina</taxon>
        <taxon>Agaricomycetes</taxon>
        <taxon>Polyporales</taxon>
        <taxon>Steccherinaceae</taxon>
        <taxon>Antrodiella</taxon>
    </lineage>
</organism>
<dbReference type="GO" id="GO:0004497">
    <property type="term" value="F:monooxygenase activity"/>
    <property type="evidence" value="ECO:0007669"/>
    <property type="project" value="UniProtKB-KW"/>
</dbReference>
<dbReference type="SUPFAM" id="SSF48264">
    <property type="entry name" value="Cytochrome P450"/>
    <property type="match status" value="1"/>
</dbReference>
<dbReference type="Pfam" id="PF00067">
    <property type="entry name" value="p450"/>
    <property type="match status" value="1"/>
</dbReference>
<proteinExistence type="inferred from homology"/>
<evidence type="ECO:0008006" key="17">
    <source>
        <dbReference type="Google" id="ProtNLM"/>
    </source>
</evidence>
<comment type="similarity">
    <text evidence="4 14">Belongs to the cytochrome P450 family.</text>
</comment>
<dbReference type="PANTHER" id="PTHR46300">
    <property type="entry name" value="P450, PUTATIVE (EUROFUNG)-RELATED-RELATED"/>
    <property type="match status" value="1"/>
</dbReference>
<feature type="binding site" description="axial binding residue" evidence="13">
    <location>
        <position position="127"/>
    </location>
    <ligand>
        <name>heme</name>
        <dbReference type="ChEBI" id="CHEBI:30413"/>
    </ligand>
    <ligandPart>
        <name>Fe</name>
        <dbReference type="ChEBI" id="CHEBI:18248"/>
    </ligandPart>
</feature>
<evidence type="ECO:0000256" key="14">
    <source>
        <dbReference type="RuleBase" id="RU000461"/>
    </source>
</evidence>
<keyword evidence="12" id="KW-0472">Membrane</keyword>
<dbReference type="InterPro" id="IPR001128">
    <property type="entry name" value="Cyt_P450"/>
</dbReference>
<name>A0A4S4MMP6_9APHY</name>
<dbReference type="InterPro" id="IPR017972">
    <property type="entry name" value="Cyt_P450_CS"/>
</dbReference>
<dbReference type="GO" id="GO:0016705">
    <property type="term" value="F:oxidoreductase activity, acting on paired donors, with incorporation or reduction of molecular oxygen"/>
    <property type="evidence" value="ECO:0007669"/>
    <property type="project" value="InterPro"/>
</dbReference>
<comment type="cofactor">
    <cofactor evidence="1 13">
        <name>heme</name>
        <dbReference type="ChEBI" id="CHEBI:30413"/>
    </cofactor>
</comment>
<dbReference type="PRINTS" id="PR00463">
    <property type="entry name" value="EP450I"/>
</dbReference>
<dbReference type="GO" id="GO:0005506">
    <property type="term" value="F:iron ion binding"/>
    <property type="evidence" value="ECO:0007669"/>
    <property type="project" value="InterPro"/>
</dbReference>
<dbReference type="Gene3D" id="1.10.630.10">
    <property type="entry name" value="Cytochrome P450"/>
    <property type="match status" value="1"/>
</dbReference>
<gene>
    <name evidence="15" type="ORF">EUX98_g7043</name>
</gene>
<dbReference type="OrthoDB" id="3934656at2759"/>
<evidence type="ECO:0000256" key="11">
    <source>
        <dbReference type="ARBA" id="ARBA00023033"/>
    </source>
</evidence>
<dbReference type="GO" id="GO:0020037">
    <property type="term" value="F:heme binding"/>
    <property type="evidence" value="ECO:0007669"/>
    <property type="project" value="InterPro"/>
</dbReference>
<reference evidence="15 16" key="1">
    <citation type="submission" date="2019-02" db="EMBL/GenBank/DDBJ databases">
        <title>Genome sequencing of the rare red list fungi Antrodiella citrinella (Flaviporus citrinellus).</title>
        <authorList>
            <person name="Buettner E."/>
            <person name="Kellner H."/>
        </authorList>
    </citation>
    <scope>NUCLEOTIDE SEQUENCE [LARGE SCALE GENOMIC DNA]</scope>
    <source>
        <strain evidence="15 16">DSM 108506</strain>
    </source>
</reference>
<dbReference type="InterPro" id="IPR036396">
    <property type="entry name" value="Cyt_P450_sf"/>
</dbReference>
<dbReference type="Proteomes" id="UP000308730">
    <property type="component" value="Unassembled WGS sequence"/>
</dbReference>
<keyword evidence="16" id="KW-1185">Reference proteome</keyword>
<evidence type="ECO:0000256" key="3">
    <source>
        <dbReference type="ARBA" id="ARBA00005179"/>
    </source>
</evidence>
<evidence type="ECO:0000256" key="2">
    <source>
        <dbReference type="ARBA" id="ARBA00004370"/>
    </source>
</evidence>
<keyword evidence="8" id="KW-1133">Transmembrane helix</keyword>
<accession>A0A4S4MMP6</accession>
<evidence type="ECO:0000256" key="9">
    <source>
        <dbReference type="ARBA" id="ARBA00023002"/>
    </source>
</evidence>
<keyword evidence="5 13" id="KW-0349">Heme</keyword>
<evidence type="ECO:0000256" key="13">
    <source>
        <dbReference type="PIRSR" id="PIRSR602401-1"/>
    </source>
</evidence>
<dbReference type="InterPro" id="IPR050364">
    <property type="entry name" value="Cytochrome_P450_fung"/>
</dbReference>
<keyword evidence="11 14" id="KW-0503">Monooxygenase</keyword>
<evidence type="ECO:0000256" key="12">
    <source>
        <dbReference type="ARBA" id="ARBA00023136"/>
    </source>
</evidence>